<reference evidence="2" key="1">
    <citation type="journal article" date="2021" name="IMA Fungus">
        <title>Genomic characterization of three marine fungi, including Emericellopsis atlantica sp. nov. with signatures of a generalist lifestyle and marine biomass degradation.</title>
        <authorList>
            <person name="Hagestad O.C."/>
            <person name="Hou L."/>
            <person name="Andersen J.H."/>
            <person name="Hansen E.H."/>
            <person name="Altermark B."/>
            <person name="Li C."/>
            <person name="Kuhnert E."/>
            <person name="Cox R.J."/>
            <person name="Crous P.W."/>
            <person name="Spatafora J.W."/>
            <person name="Lail K."/>
            <person name="Amirebrahimi M."/>
            <person name="Lipzen A."/>
            <person name="Pangilinan J."/>
            <person name="Andreopoulos W."/>
            <person name="Hayes R.D."/>
            <person name="Ng V."/>
            <person name="Grigoriev I.V."/>
            <person name="Jackson S.A."/>
            <person name="Sutton T.D.S."/>
            <person name="Dobson A.D.W."/>
            <person name="Rama T."/>
        </authorList>
    </citation>
    <scope>NUCLEOTIDE SEQUENCE</scope>
    <source>
        <strain evidence="2">TRa018bII</strain>
    </source>
</reference>
<feature type="region of interest" description="Disordered" evidence="1">
    <location>
        <begin position="674"/>
        <end position="749"/>
    </location>
</feature>
<feature type="compositionally biased region" description="Basic residues" evidence="1">
    <location>
        <begin position="507"/>
        <end position="517"/>
    </location>
</feature>
<feature type="compositionally biased region" description="Polar residues" evidence="1">
    <location>
        <begin position="565"/>
        <end position="584"/>
    </location>
</feature>
<keyword evidence="3" id="KW-1185">Reference proteome</keyword>
<feature type="region of interest" description="Disordered" evidence="1">
    <location>
        <begin position="379"/>
        <end position="423"/>
    </location>
</feature>
<proteinExistence type="predicted"/>
<comment type="caution">
    <text evidence="2">The sequence shown here is derived from an EMBL/GenBank/DDBJ whole genome shotgun (WGS) entry which is preliminary data.</text>
</comment>
<feature type="compositionally biased region" description="Polar residues" evidence="1">
    <location>
        <begin position="781"/>
        <end position="799"/>
    </location>
</feature>
<feature type="region of interest" description="Disordered" evidence="1">
    <location>
        <begin position="1"/>
        <end position="290"/>
    </location>
</feature>
<accession>A0A9P7YBT5</accession>
<evidence type="ECO:0000256" key="1">
    <source>
        <dbReference type="SAM" id="MobiDB-lite"/>
    </source>
</evidence>
<dbReference type="AlphaFoldDB" id="A0A9P7YBT5"/>
<name>A0A9P7YBT5_9HELO</name>
<feature type="compositionally biased region" description="Basic and acidic residues" evidence="1">
    <location>
        <begin position="387"/>
        <end position="408"/>
    </location>
</feature>
<gene>
    <name evidence="2" type="ORF">BJ875DRAFT_545864</name>
</gene>
<evidence type="ECO:0000313" key="3">
    <source>
        <dbReference type="Proteomes" id="UP000824998"/>
    </source>
</evidence>
<evidence type="ECO:0000313" key="2">
    <source>
        <dbReference type="EMBL" id="KAG9230824.1"/>
    </source>
</evidence>
<dbReference type="Proteomes" id="UP000824998">
    <property type="component" value="Unassembled WGS sequence"/>
</dbReference>
<feature type="region of interest" description="Disordered" evidence="1">
    <location>
        <begin position="778"/>
        <end position="800"/>
    </location>
</feature>
<feature type="region of interest" description="Disordered" evidence="1">
    <location>
        <begin position="598"/>
        <end position="638"/>
    </location>
</feature>
<feature type="region of interest" description="Disordered" evidence="1">
    <location>
        <begin position="491"/>
        <end position="586"/>
    </location>
</feature>
<feature type="compositionally biased region" description="Basic and acidic residues" evidence="1">
    <location>
        <begin position="493"/>
        <end position="506"/>
    </location>
</feature>
<organism evidence="2 3">
    <name type="scientific">Amylocarpus encephaloides</name>
    <dbReference type="NCBI Taxonomy" id="45428"/>
    <lineage>
        <taxon>Eukaryota</taxon>
        <taxon>Fungi</taxon>
        <taxon>Dikarya</taxon>
        <taxon>Ascomycota</taxon>
        <taxon>Pezizomycotina</taxon>
        <taxon>Leotiomycetes</taxon>
        <taxon>Helotiales</taxon>
        <taxon>Helotiales incertae sedis</taxon>
        <taxon>Amylocarpus</taxon>
    </lineage>
</organism>
<feature type="compositionally biased region" description="Basic and acidic residues" evidence="1">
    <location>
        <begin position="263"/>
        <end position="290"/>
    </location>
</feature>
<protein>
    <submittedName>
        <fullName evidence="2">Uncharacterized protein</fullName>
    </submittedName>
</protein>
<feature type="compositionally biased region" description="Polar residues" evidence="1">
    <location>
        <begin position="37"/>
        <end position="71"/>
    </location>
</feature>
<feature type="compositionally biased region" description="Basic residues" evidence="1">
    <location>
        <begin position="235"/>
        <end position="248"/>
    </location>
</feature>
<dbReference type="EMBL" id="MU251642">
    <property type="protein sequence ID" value="KAG9230824.1"/>
    <property type="molecule type" value="Genomic_DNA"/>
</dbReference>
<sequence>MDYNPPHNGEGSNKRKFAPEGDDNGPEDKRPRIGPAPQTSQSAAETPSLLSRPSANLSSDLQTINLTSQIGSEARPWNGSSHSIQHPIAHNPTGGPAMPWQVQMQQQLQRGRRQREGNPQEAVGLARLPPAVPTQFAPATNSPYGPRGPNPSWVGWAPTPYSGAQDVIMVDEQPIPQESRPEQPPSNAASPGQGADHGAVQTQGEGRGAAPPPDALNQGVGRGRGRGDGASPRGGRGRAGRGRGRRGRGNIPRGCGDLPSESRFQDDPDPRLDCDDHPRREGESMEEAQDRIHGARTALGIMTKPFPPQAQLGPDDHWPGLELLTKAEKLHQDRQLKADAKMNSRSGDVRRGQRNMVERAHMKRLKSDPTYAQHWAASRAQRHAHNKAIDDERRGRLREWQRRHDLPREPSPTSSISSGDGFYNQEFQQAPKDEIHQRCNLCHSMKKPCSLIRHPDVIPCDICRSMNEHCFPLVSGVVVRGAPSAAGAPYRKRVLENDNPDREIRRGRPKAPPRTYRKVTGLQPSQQPRRMRDPGPQVSGPHGNEVGTLHLTGSSRQPPAPANPWYQQPTQAGPSRQQGSQLAASPSRGFISDEDWVINGATPRAPPENQKYSRRPPTSAQVSRGPSGHHLPSPHGENGPACSICLDMEEGRLCNRGRPCSKCQERNIAPACKYSDVPSQASPSRPPHAPGDPSGGRGNRQGGNADHPGPSSPLEAENDVFGEAMDIAGNVESPPGPDDGPNDQQHGGWMSFQARNSEMQADAVHPPQGLPHMVAHEDVDSGQNSIPSPSQTLDQGSETFQRRPEAEFLGFQFPRWAIEAVPGDPNSKKACLEDMTFFQNLGQQPPQQGSQMCGKKPAWDCQFLGFHYNTVGQETDGESCAECKGGHRAAWAAEWKDQFISESKAYLCQTCATTNADVYNAISTVKWKSHCLCVNMMENVWLCNEHLKEGWEHVFVVLMRAQVWINKHIEEKGTDEDFCVGCFEGSAEPEHEKAMWLCKFPLRKPFSISTEFLDIKDGTCDLRREDP</sequence>